<keyword evidence="1" id="KW-0732">Signal</keyword>
<reference evidence="3" key="1">
    <citation type="journal article" date="2019" name="Int. J. Syst. Evol. Microbiol.">
        <title>The Global Catalogue of Microorganisms (GCM) 10K type strain sequencing project: providing services to taxonomists for standard genome sequencing and annotation.</title>
        <authorList>
            <consortium name="The Broad Institute Genomics Platform"/>
            <consortium name="The Broad Institute Genome Sequencing Center for Infectious Disease"/>
            <person name="Wu L."/>
            <person name="Ma J."/>
        </authorList>
    </citation>
    <scope>NUCLEOTIDE SEQUENCE [LARGE SCALE GENOMIC DNA]</scope>
    <source>
        <strain evidence="3">KCTC 22814</strain>
    </source>
</reference>
<feature type="signal peptide" evidence="1">
    <location>
        <begin position="1"/>
        <end position="19"/>
    </location>
</feature>
<gene>
    <name evidence="2" type="ORF">ACFS7Y_17360</name>
</gene>
<dbReference type="Proteomes" id="UP001597525">
    <property type="component" value="Unassembled WGS sequence"/>
</dbReference>
<dbReference type="PROSITE" id="PS51257">
    <property type="entry name" value="PROKAR_LIPOPROTEIN"/>
    <property type="match status" value="1"/>
</dbReference>
<feature type="chain" id="PRO_5046794580" evidence="1">
    <location>
        <begin position="20"/>
        <end position="254"/>
    </location>
</feature>
<evidence type="ECO:0000313" key="3">
    <source>
        <dbReference type="Proteomes" id="UP001597525"/>
    </source>
</evidence>
<keyword evidence="3" id="KW-1185">Reference proteome</keyword>
<name>A0ABW6BLM8_9SPHI</name>
<sequence length="254" mass="29653">MMLKQTICNLLLGCCILFASCETDTAVNQEIDQDRIMSDVKLAYEYPVKPTSPEWNTLTDRQKQEVCQIPESILLGLKTRDLIEVILAYPLLNDLYNAPSVQFGLMGLSSFNAFSEIREHENVVTAITDIYKLRMDRLEALEENYSEEAKKQFIQEISSIELLVSQMIVNRKNDTVSPLEERKNLMRALLSSYEAKLNRPKYFDRLAIETNLYARRLVFDVYYFNWSYLDNKWLSLSDAEIQRIDQQSRAFLEE</sequence>
<protein>
    <submittedName>
        <fullName evidence="2">Uncharacterized protein</fullName>
    </submittedName>
</protein>
<dbReference type="EMBL" id="JBHUPB010000012">
    <property type="protein sequence ID" value="MFD2969166.1"/>
    <property type="molecule type" value="Genomic_DNA"/>
</dbReference>
<comment type="caution">
    <text evidence="2">The sequence shown here is derived from an EMBL/GenBank/DDBJ whole genome shotgun (WGS) entry which is preliminary data.</text>
</comment>
<dbReference type="RefSeq" id="WP_320186379.1">
    <property type="nucleotide sequence ID" value="NZ_CP138332.1"/>
</dbReference>
<accession>A0ABW6BLM8</accession>
<proteinExistence type="predicted"/>
<organism evidence="2 3">
    <name type="scientific">Sphingobacterium bambusae</name>
    <dbReference type="NCBI Taxonomy" id="662858"/>
    <lineage>
        <taxon>Bacteria</taxon>
        <taxon>Pseudomonadati</taxon>
        <taxon>Bacteroidota</taxon>
        <taxon>Sphingobacteriia</taxon>
        <taxon>Sphingobacteriales</taxon>
        <taxon>Sphingobacteriaceae</taxon>
        <taxon>Sphingobacterium</taxon>
    </lineage>
</organism>
<evidence type="ECO:0000256" key="1">
    <source>
        <dbReference type="SAM" id="SignalP"/>
    </source>
</evidence>
<evidence type="ECO:0000313" key="2">
    <source>
        <dbReference type="EMBL" id="MFD2969166.1"/>
    </source>
</evidence>